<dbReference type="PANTHER" id="PTHR15162">
    <property type="entry name" value="ASPARTOACYLASE"/>
    <property type="match status" value="1"/>
</dbReference>
<feature type="binding site" evidence="5">
    <location>
        <position position="56"/>
    </location>
    <ligand>
        <name>Zn(2+)</name>
        <dbReference type="ChEBI" id="CHEBI:29105"/>
    </ligand>
</feature>
<dbReference type="PATRIC" id="fig|367190.3.peg.3657"/>
<evidence type="ECO:0000256" key="1">
    <source>
        <dbReference type="ARBA" id="ARBA00022503"/>
    </source>
</evidence>
<comment type="cofactor">
    <cofactor evidence="5">
        <name>Zn(2+)</name>
        <dbReference type="ChEBI" id="CHEBI:29105"/>
    </cofactor>
    <text evidence="5">Binds 1 zinc ion per subunit.</text>
</comment>
<dbReference type="Pfam" id="PF04952">
    <property type="entry name" value="AstE_AspA_hybrid"/>
    <property type="match status" value="1"/>
</dbReference>
<keyword evidence="2 5" id="KW-0479">Metal-binding</keyword>
<dbReference type="HAMAP" id="MF_00767">
    <property type="entry name" value="Arg_catab_AstE"/>
    <property type="match status" value="1"/>
</dbReference>
<evidence type="ECO:0000259" key="7">
    <source>
        <dbReference type="Pfam" id="PF04952"/>
    </source>
</evidence>
<dbReference type="GO" id="GO:0009017">
    <property type="term" value="F:succinylglutamate desuccinylase activity"/>
    <property type="evidence" value="ECO:0007669"/>
    <property type="project" value="UniProtKB-UniRule"/>
</dbReference>
<evidence type="ECO:0000313" key="11">
    <source>
        <dbReference type="Proteomes" id="UP000019439"/>
    </source>
</evidence>
<dbReference type="InterPro" id="IPR050178">
    <property type="entry name" value="AspA/AstE_fam"/>
</dbReference>
<evidence type="ECO:0000256" key="4">
    <source>
        <dbReference type="ARBA" id="ARBA00022833"/>
    </source>
</evidence>
<evidence type="ECO:0000256" key="3">
    <source>
        <dbReference type="ARBA" id="ARBA00022801"/>
    </source>
</evidence>
<dbReference type="UniPathway" id="UPA00185">
    <property type="reaction ID" value="UER00283"/>
</dbReference>
<dbReference type="Gene3D" id="3.40.630.10">
    <property type="entry name" value="Zn peptidases"/>
    <property type="match status" value="1"/>
</dbReference>
<dbReference type="FunFam" id="3.40.630.10:FF:000017">
    <property type="entry name" value="Succinylglutamate desuccinylase"/>
    <property type="match status" value="1"/>
</dbReference>
<keyword evidence="11" id="KW-1185">Reference proteome</keyword>
<dbReference type="EC" id="3.5.1.96" evidence="5 6"/>
<gene>
    <name evidence="5 10" type="primary">astE</name>
    <name evidence="9" type="ORF">BF17_18650</name>
    <name evidence="10" type="ORF">ERS008667_03074</name>
</gene>
<feature type="domain" description="Succinylglutamate desuccinylase/Aspartoacylase catalytic" evidence="8">
    <location>
        <begin position="43"/>
        <end position="234"/>
    </location>
</feature>
<sequence>MLDFLAVTLSGNPPQVMQGETVNLRWQWLGEGVLTLVPRRSYTQSVVISAGIHGNETAPIEILHQLVTDLLAGQLPLGVRLLVLLGNPPAIRKGKRYLSDDINRMFGGRYQHYTPSDETRRASTLEQLVVAFFQASSTSERLHYDLHTAIRGAYHTRFGLLPYQHTPYSAAMFRWLRDIELEALVMHTSAGGTFTHFSSERCQAASCTLELGKALPFGENQLSQFSAITQGLRSLASDGALPARTTENMKFYRVIKSLLRQHPDFKLRVDEDTVNFTRFAQGTLLTEQPNDNYRVEHPYEWILFPNPQVSLGLRAGMMLVEMCESELPIA</sequence>
<dbReference type="PANTHER" id="PTHR15162:SF7">
    <property type="entry name" value="SUCCINYLGLUTAMATE DESUCCINYLASE"/>
    <property type="match status" value="1"/>
</dbReference>
<dbReference type="CDD" id="cd03855">
    <property type="entry name" value="M14_ASTE"/>
    <property type="match status" value="1"/>
</dbReference>
<dbReference type="SUPFAM" id="SSF53187">
    <property type="entry name" value="Zn-dependent exopeptidases"/>
    <property type="match status" value="1"/>
</dbReference>
<dbReference type="GO" id="GO:0019545">
    <property type="term" value="P:L-arginine catabolic process to succinate"/>
    <property type="evidence" value="ECO:0007669"/>
    <property type="project" value="UniProtKB-UniRule"/>
</dbReference>
<dbReference type="GO" id="GO:0008270">
    <property type="term" value="F:zinc ion binding"/>
    <property type="evidence" value="ECO:0007669"/>
    <property type="project" value="UniProtKB-UniRule"/>
</dbReference>
<feature type="binding site" evidence="5">
    <location>
        <position position="147"/>
    </location>
    <ligand>
        <name>Zn(2+)</name>
        <dbReference type="ChEBI" id="CHEBI:29105"/>
    </ligand>
</feature>
<reference evidence="10 12" key="2">
    <citation type="submission" date="2015-03" db="EMBL/GenBank/DDBJ databases">
        <authorList>
            <person name="Murphy D."/>
        </authorList>
    </citation>
    <scope>NUCLEOTIDE SEQUENCE [LARGE SCALE GENOMIC DNA]</scope>
    <source>
        <strain evidence="10 12">Y233</strain>
    </source>
</reference>
<protein>
    <recommendedName>
        <fullName evidence="5 6">Succinylglutamate desuccinylase</fullName>
        <ecNumber evidence="5 6">3.5.1.96</ecNumber>
    </recommendedName>
</protein>
<dbReference type="AlphaFoldDB" id="A0A0T9QX00"/>
<evidence type="ECO:0000256" key="5">
    <source>
        <dbReference type="HAMAP-Rule" id="MF_00767"/>
    </source>
</evidence>
<feature type="binding site" evidence="5">
    <location>
        <position position="53"/>
    </location>
    <ligand>
        <name>Zn(2+)</name>
        <dbReference type="ChEBI" id="CHEBI:29105"/>
    </ligand>
</feature>
<accession>A0A0T9QX00</accession>
<dbReference type="EMBL" id="CP007230">
    <property type="protein sequence ID" value="AHK21069.1"/>
    <property type="molecule type" value="Genomic_DNA"/>
</dbReference>
<dbReference type="EMBL" id="CQBK01000023">
    <property type="protein sequence ID" value="CNI32962.1"/>
    <property type="molecule type" value="Genomic_DNA"/>
</dbReference>
<evidence type="ECO:0000256" key="6">
    <source>
        <dbReference type="NCBIfam" id="TIGR03242"/>
    </source>
</evidence>
<dbReference type="Proteomes" id="UP000019439">
    <property type="component" value="Chromosome"/>
</dbReference>
<feature type="domain" description="AstE/AspA barrel-sandwich hybrid" evidence="7">
    <location>
        <begin position="248"/>
        <end position="321"/>
    </location>
</feature>
<evidence type="ECO:0000259" key="8">
    <source>
        <dbReference type="Pfam" id="PF24827"/>
    </source>
</evidence>
<dbReference type="NCBIfam" id="TIGR03242">
    <property type="entry name" value="arg_catab_astE"/>
    <property type="match status" value="1"/>
</dbReference>
<evidence type="ECO:0000313" key="10">
    <source>
        <dbReference type="EMBL" id="CNI32962.1"/>
    </source>
</evidence>
<reference evidence="9 11" key="1">
    <citation type="journal article" date="2014" name="Genome Announc.">
        <title>Genome Sequence of Yersinia similis Y228T, a Member of the Yersinia pseudotuberculosis Complex.</title>
        <authorList>
            <person name="Sprague L.D."/>
            <person name="Neubauer H."/>
        </authorList>
    </citation>
    <scope>NUCLEOTIDE SEQUENCE [LARGE SCALE GENOMIC DNA]</scope>
    <source>
        <strain evidence="9 11">228</strain>
    </source>
</reference>
<dbReference type="InterPro" id="IPR016681">
    <property type="entry name" value="SuccinylGlu_desuccinylase"/>
</dbReference>
<comment type="similarity">
    <text evidence="5">Belongs to the AspA/AstE family. Succinylglutamate desuccinylase subfamily.</text>
</comment>
<dbReference type="InterPro" id="IPR007036">
    <property type="entry name" value="Aste_AspA_hybrid_dom"/>
</dbReference>
<dbReference type="Proteomes" id="UP000038204">
    <property type="component" value="Unassembled WGS sequence"/>
</dbReference>
<name>A0A0T9QX00_9GAMM</name>
<dbReference type="GeneID" id="96665430"/>
<dbReference type="NCBIfam" id="NF003706">
    <property type="entry name" value="PRK05324.1"/>
    <property type="match status" value="1"/>
</dbReference>
<evidence type="ECO:0000313" key="9">
    <source>
        <dbReference type="EMBL" id="AHK21069.1"/>
    </source>
</evidence>
<evidence type="ECO:0000256" key="2">
    <source>
        <dbReference type="ARBA" id="ARBA00022723"/>
    </source>
</evidence>
<comment type="catalytic activity">
    <reaction evidence="5">
        <text>N-succinyl-L-glutamate + H2O = L-glutamate + succinate</text>
        <dbReference type="Rhea" id="RHEA:15169"/>
        <dbReference type="ChEBI" id="CHEBI:15377"/>
        <dbReference type="ChEBI" id="CHEBI:29985"/>
        <dbReference type="ChEBI" id="CHEBI:30031"/>
        <dbReference type="ChEBI" id="CHEBI:58763"/>
        <dbReference type="EC" id="3.5.1.96"/>
    </reaction>
</comment>
<keyword evidence="4 5" id="KW-0862">Zinc</keyword>
<dbReference type="GO" id="GO:0019544">
    <property type="term" value="P:L-arginine catabolic process to L-glutamate"/>
    <property type="evidence" value="ECO:0007669"/>
    <property type="project" value="UniProtKB-UniRule"/>
</dbReference>
<comment type="function">
    <text evidence="5">Transforms N(2)-succinylglutamate into succinate and glutamate.</text>
</comment>
<dbReference type="RefSeq" id="WP_025383709.1">
    <property type="nucleotide sequence ID" value="NZ_CABIHS010000193.1"/>
</dbReference>
<dbReference type="Pfam" id="PF24827">
    <property type="entry name" value="AstE_AspA_cat"/>
    <property type="match status" value="1"/>
</dbReference>
<dbReference type="PIRSF" id="PIRSF017020">
    <property type="entry name" value="AstE"/>
    <property type="match status" value="1"/>
</dbReference>
<dbReference type="KEGG" id="ysi:BF17_18650"/>
<feature type="active site" evidence="5">
    <location>
        <position position="210"/>
    </location>
</feature>
<proteinExistence type="inferred from homology"/>
<keyword evidence="3 5" id="KW-0378">Hydrolase</keyword>
<organism evidence="10 12">
    <name type="scientific">Yersinia similis</name>
    <dbReference type="NCBI Taxonomy" id="367190"/>
    <lineage>
        <taxon>Bacteria</taxon>
        <taxon>Pseudomonadati</taxon>
        <taxon>Pseudomonadota</taxon>
        <taxon>Gammaproteobacteria</taxon>
        <taxon>Enterobacterales</taxon>
        <taxon>Yersiniaceae</taxon>
        <taxon>Yersinia</taxon>
    </lineage>
</organism>
<dbReference type="InterPro" id="IPR055438">
    <property type="entry name" value="AstE_AspA_cat"/>
</dbReference>
<dbReference type="GO" id="GO:0016788">
    <property type="term" value="F:hydrolase activity, acting on ester bonds"/>
    <property type="evidence" value="ECO:0007669"/>
    <property type="project" value="UniProtKB-UniRule"/>
</dbReference>
<keyword evidence="1 5" id="KW-0056">Arginine metabolism</keyword>
<evidence type="ECO:0000313" key="12">
    <source>
        <dbReference type="Proteomes" id="UP000038204"/>
    </source>
</evidence>
<comment type="pathway">
    <text evidence="5">Amino-acid degradation; L-arginine degradation via AST pathway; L-glutamate and succinate from L-arginine: step 5/5.</text>
</comment>